<organism evidence="1 2">
    <name type="scientific">Butyrivibrio proteoclasticus (strain ATCC 51982 / DSM 14932 / B316)</name>
    <name type="common">Clostridium proteoclasticum</name>
    <dbReference type="NCBI Taxonomy" id="515622"/>
    <lineage>
        <taxon>Bacteria</taxon>
        <taxon>Bacillati</taxon>
        <taxon>Bacillota</taxon>
        <taxon>Clostridia</taxon>
        <taxon>Lachnospirales</taxon>
        <taxon>Lachnospiraceae</taxon>
        <taxon>Butyrivibrio</taxon>
    </lineage>
</organism>
<name>E0S323_BUTPB</name>
<dbReference type="EMBL" id="CP001811">
    <property type="protein sequence ID" value="ADL35805.1"/>
    <property type="molecule type" value="Genomic_DNA"/>
</dbReference>
<evidence type="ECO:0000313" key="2">
    <source>
        <dbReference type="Proteomes" id="UP000001299"/>
    </source>
</evidence>
<dbReference type="RefSeq" id="WP_013282455.1">
    <property type="nucleotide sequence ID" value="NC_014388.1"/>
</dbReference>
<dbReference type="eggNOG" id="ENOG503431X">
    <property type="taxonomic scope" value="Bacteria"/>
</dbReference>
<dbReference type="KEGG" id="bpb:bpr_III117"/>
<reference evidence="1 2" key="1">
    <citation type="journal article" date="2010" name="PLoS ONE">
        <title>The glycobiome of the rumen bacterium Butyrivibrio proteoclasticus B316(T) highlights adaptation to a polysaccharide-rich environment.</title>
        <authorList>
            <person name="Kelly W.J."/>
            <person name="Leahy S.C."/>
            <person name="Altermann E."/>
            <person name="Yeoman C.J."/>
            <person name="Dunne J.C."/>
            <person name="Kong Z."/>
            <person name="Pacheco D.M."/>
            <person name="Li D."/>
            <person name="Noel S.J."/>
            <person name="Moon C.D."/>
            <person name="Cookson A.L."/>
            <person name="Attwood G.T."/>
        </authorList>
    </citation>
    <scope>NUCLEOTIDE SEQUENCE [LARGE SCALE GENOMIC DNA]</scope>
    <source>
        <strain evidence="2">ATCC 51982 / DSM 14932 / B316</strain>
    </source>
</reference>
<protein>
    <submittedName>
        <fullName evidence="1">Uncharacterized protein</fullName>
    </submittedName>
</protein>
<keyword evidence="2" id="KW-1185">Reference proteome</keyword>
<dbReference type="AlphaFoldDB" id="E0S323"/>
<gene>
    <name evidence="1" type="ordered locus">bpr_III117</name>
</gene>
<dbReference type="STRING" id="515622.bpr_III117"/>
<sequence>MAKRKRFNIENLYPKDYFFDYAEFMKDPENYQFTEADYAYHNAMELKRYEEEVPMTYYEKTLLRKWVMDGHNPRENPGSKYLCMTGSEPMDFLDVYRLDKEIEQEMKGMTKAQKEVYLKGLMGWTDEDESPSPIDLLPDGSEEFDIF</sequence>
<dbReference type="Proteomes" id="UP000001299">
    <property type="component" value="Chromosome 2"/>
</dbReference>
<accession>E0S323</accession>
<dbReference type="HOGENOM" id="CLU_1764612_0_0_9"/>
<proteinExistence type="predicted"/>
<evidence type="ECO:0000313" key="1">
    <source>
        <dbReference type="EMBL" id="ADL35805.1"/>
    </source>
</evidence>